<dbReference type="GO" id="GO:0020037">
    <property type="term" value="F:heme binding"/>
    <property type="evidence" value="ECO:0007669"/>
    <property type="project" value="InterPro"/>
</dbReference>
<feature type="signal peptide" evidence="7">
    <location>
        <begin position="1"/>
        <end position="29"/>
    </location>
</feature>
<name>A0AAU7QH24_9GAMM</name>
<dbReference type="RefSeq" id="WP_157582279.1">
    <property type="nucleotide sequence ID" value="NZ_CP157948.1"/>
</dbReference>
<keyword evidence="5 6" id="KW-0408">Iron</keyword>
<protein>
    <submittedName>
        <fullName evidence="9">C-type cytochrome</fullName>
    </submittedName>
</protein>
<keyword evidence="4" id="KW-0249">Electron transport</keyword>
<keyword evidence="2 6" id="KW-0349">Heme</keyword>
<dbReference type="PANTHER" id="PTHR33751">
    <property type="entry name" value="CBB3-TYPE CYTOCHROME C OXIDASE SUBUNIT FIXP"/>
    <property type="match status" value="1"/>
</dbReference>
<feature type="chain" id="PRO_5043425687" evidence="7">
    <location>
        <begin position="30"/>
        <end position="334"/>
    </location>
</feature>
<dbReference type="InterPro" id="IPR009056">
    <property type="entry name" value="Cyt_c-like_dom"/>
</dbReference>
<keyword evidence="3 6" id="KW-0479">Metal-binding</keyword>
<keyword evidence="1" id="KW-0813">Transport</keyword>
<dbReference type="PANTHER" id="PTHR33751:SF9">
    <property type="entry name" value="CYTOCHROME C4"/>
    <property type="match status" value="1"/>
</dbReference>
<dbReference type="EMBL" id="CP157948">
    <property type="protein sequence ID" value="XBS88684.1"/>
    <property type="molecule type" value="Genomic_DNA"/>
</dbReference>
<sequence length="334" mass="35858">MRRQPGKWAIGCAATLLGSLMLGGVIAHAQDTKAASNAEITAAEAWAFPVYPPLSELQAPLPHPQERVHVTGSARGYMQSQIDQSLPDWFPQDHPPAPTIVAEGRKQMESCKGCHGFNGTGTPATASPAGLPKAYILEQFAAFRAGQRGANTPRSSQDMRKEARAVGDDDLRLAADYFSKMKYQSHVQVIETATTPKMHWKFLMQVPDKGSAREPIGQRIIETPVSFADYRYGSDRTTYIAYVPPGSIARGAAISAKGTGAAAACESCHGATLHGVGVIPPLAGRSPTYIMRELILFRTGKRSNPQAAPMRTEASQLGINDMIDVAAYAASRKP</sequence>
<accession>A0AAU7QH24</accession>
<feature type="domain" description="Cytochrome c" evidence="8">
    <location>
        <begin position="246"/>
        <end position="333"/>
    </location>
</feature>
<evidence type="ECO:0000256" key="1">
    <source>
        <dbReference type="ARBA" id="ARBA00022448"/>
    </source>
</evidence>
<evidence type="ECO:0000256" key="5">
    <source>
        <dbReference type="ARBA" id="ARBA00023004"/>
    </source>
</evidence>
<dbReference type="InterPro" id="IPR036909">
    <property type="entry name" value="Cyt_c-like_dom_sf"/>
</dbReference>
<evidence type="ECO:0000256" key="4">
    <source>
        <dbReference type="ARBA" id="ARBA00022982"/>
    </source>
</evidence>
<dbReference type="Gene3D" id="1.10.760.10">
    <property type="entry name" value="Cytochrome c-like domain"/>
    <property type="match status" value="2"/>
</dbReference>
<evidence type="ECO:0000256" key="3">
    <source>
        <dbReference type="ARBA" id="ARBA00022723"/>
    </source>
</evidence>
<dbReference type="AlphaFoldDB" id="A0AAU7QH24"/>
<evidence type="ECO:0000256" key="2">
    <source>
        <dbReference type="ARBA" id="ARBA00022617"/>
    </source>
</evidence>
<feature type="domain" description="Cytochrome c" evidence="8">
    <location>
        <begin position="92"/>
        <end position="182"/>
    </location>
</feature>
<evidence type="ECO:0000256" key="7">
    <source>
        <dbReference type="SAM" id="SignalP"/>
    </source>
</evidence>
<dbReference type="GO" id="GO:0046872">
    <property type="term" value="F:metal ion binding"/>
    <property type="evidence" value="ECO:0007669"/>
    <property type="project" value="UniProtKB-KW"/>
</dbReference>
<dbReference type="SUPFAM" id="SSF46626">
    <property type="entry name" value="Cytochrome c"/>
    <property type="match status" value="2"/>
</dbReference>
<organism evidence="9">
    <name type="scientific">Rhodanobacter sp. IGA1.0</name>
    <dbReference type="NCBI Taxonomy" id="3158582"/>
    <lineage>
        <taxon>Bacteria</taxon>
        <taxon>Pseudomonadati</taxon>
        <taxon>Pseudomonadota</taxon>
        <taxon>Gammaproteobacteria</taxon>
        <taxon>Lysobacterales</taxon>
        <taxon>Rhodanobacteraceae</taxon>
        <taxon>Rhodanobacter</taxon>
    </lineage>
</organism>
<evidence type="ECO:0000313" key="9">
    <source>
        <dbReference type="EMBL" id="XBS88684.1"/>
    </source>
</evidence>
<dbReference type="InterPro" id="IPR050597">
    <property type="entry name" value="Cytochrome_c_Oxidase_Subunit"/>
</dbReference>
<proteinExistence type="predicted"/>
<reference evidence="9" key="1">
    <citation type="submission" date="2024-06" db="EMBL/GenBank/DDBJ databases">
        <authorList>
            <person name="Sun Y."/>
        </authorList>
    </citation>
    <scope>NUCLEOTIDE SEQUENCE</scope>
    <source>
        <strain evidence="9">IGA1.0</strain>
    </source>
</reference>
<dbReference type="GO" id="GO:0009055">
    <property type="term" value="F:electron transfer activity"/>
    <property type="evidence" value="ECO:0007669"/>
    <property type="project" value="InterPro"/>
</dbReference>
<evidence type="ECO:0000256" key="6">
    <source>
        <dbReference type="PROSITE-ProRule" id="PRU00433"/>
    </source>
</evidence>
<gene>
    <name evidence="9" type="ORF">ABNK63_09685</name>
</gene>
<dbReference type="Pfam" id="PF00034">
    <property type="entry name" value="Cytochrom_C"/>
    <property type="match status" value="1"/>
</dbReference>
<keyword evidence="7" id="KW-0732">Signal</keyword>
<dbReference type="PROSITE" id="PS51007">
    <property type="entry name" value="CYTC"/>
    <property type="match status" value="2"/>
</dbReference>
<evidence type="ECO:0000259" key="8">
    <source>
        <dbReference type="PROSITE" id="PS51007"/>
    </source>
</evidence>